<dbReference type="InterPro" id="IPR036097">
    <property type="entry name" value="HisK_dim/P_sf"/>
</dbReference>
<dbReference type="InterPro" id="IPR005467">
    <property type="entry name" value="His_kinase_dom"/>
</dbReference>
<keyword evidence="6" id="KW-0902">Two-component regulatory system</keyword>
<dbReference type="Pfam" id="PF08448">
    <property type="entry name" value="PAS_4"/>
    <property type="match status" value="1"/>
</dbReference>
<feature type="domain" description="PAC" evidence="9">
    <location>
        <begin position="204"/>
        <end position="256"/>
    </location>
</feature>
<feature type="domain" description="PAS" evidence="8">
    <location>
        <begin position="157"/>
        <end position="201"/>
    </location>
</feature>
<dbReference type="PRINTS" id="PR00344">
    <property type="entry name" value="BCTRLSENSOR"/>
</dbReference>
<dbReference type="Pfam" id="PF13426">
    <property type="entry name" value="PAS_9"/>
    <property type="match status" value="1"/>
</dbReference>
<dbReference type="CDD" id="cd00082">
    <property type="entry name" value="HisKA"/>
    <property type="match status" value="1"/>
</dbReference>
<sequence length="738" mass="83817">MDAKLRYPLKQQDSARLRALIREIFDVFGVLSTAGEMQSTISRWPTVSERQYYQDRGWLAAIHPLDHPLVDEAFTESVANGQPRELTCRLLQGAHAYALTRLHFIPVRDTTGALDEILVCGQQEAARDMGEAEVQLALQASGVGTWNWNLLTGELVWNDQKRALFGLAPGTPVSYEVFLKLLHPDDRELTHRINTQALAGKREYKKDYRVVWPDGSVHWLADQARVSRNEAGEPIQVIGATVDVTERKQREAQIQQASDQVNTILESITDAFLSLDAQWHYRYVNRRLAALHGKTQEELLGKCMWDVVPALLGTPFEDHCRAAMQNRQTMHFEGFHPVFKIWVEAHIYPQPEGLAIYLHDISERKQVEEALRESEARFQRLRESNIIGMITTDEQGNVLDANDAFLALLGYTRAELETEQITWSAITSEQTQQRDSEAIEEALQTGAARPYEKEYLGKDGRRIPVLIGRALFRREGAAPQFLCFVLDQTARKEAERQKDIFLGITGHELRTPLAALKGTLQLINRRLKRFIRRTDQVTPEVAALLADTHESLLEGVRQVDIQTRLVNDLLDISRITTGTLTLSLRRCNLVPIVREAVEDLRIIAPDRQLLFEVAEDNPIPVMVDPTRIQQVTTNYLTNALRYSRAEQPVTTGIYVRNHMAHVWVRDQGPGLSPEAREKIWQCFHQVKEVPVQSGTEKGLGLGLYLCKILIEQHHGTVDVESTPGKGSTFWFHLPLDTE</sequence>
<dbReference type="PROSITE" id="PS50109">
    <property type="entry name" value="HIS_KIN"/>
    <property type="match status" value="1"/>
</dbReference>
<dbReference type="PROSITE" id="PS50113">
    <property type="entry name" value="PAC"/>
    <property type="match status" value="2"/>
</dbReference>
<dbReference type="InterPro" id="IPR013656">
    <property type="entry name" value="PAS_4"/>
</dbReference>
<evidence type="ECO:0000256" key="5">
    <source>
        <dbReference type="ARBA" id="ARBA00022777"/>
    </source>
</evidence>
<dbReference type="Proteomes" id="UP001344906">
    <property type="component" value="Unassembled WGS sequence"/>
</dbReference>
<dbReference type="EC" id="2.7.13.3" evidence="2"/>
<keyword evidence="4" id="KW-0808">Transferase</keyword>
<dbReference type="Gene3D" id="2.10.70.100">
    <property type="match status" value="1"/>
</dbReference>
<dbReference type="InterPro" id="IPR000700">
    <property type="entry name" value="PAS-assoc_C"/>
</dbReference>
<evidence type="ECO:0000259" key="8">
    <source>
        <dbReference type="PROSITE" id="PS50112"/>
    </source>
</evidence>
<dbReference type="Pfam" id="PF08447">
    <property type="entry name" value="PAS_3"/>
    <property type="match status" value="1"/>
</dbReference>
<comment type="catalytic activity">
    <reaction evidence="1">
        <text>ATP + protein L-histidine = ADP + protein N-phospho-L-histidine.</text>
        <dbReference type="EC" id="2.7.13.3"/>
    </reaction>
</comment>
<dbReference type="InterPro" id="IPR001610">
    <property type="entry name" value="PAC"/>
</dbReference>
<dbReference type="InterPro" id="IPR003661">
    <property type="entry name" value="HisK_dim/P_dom"/>
</dbReference>
<dbReference type="InterPro" id="IPR013655">
    <property type="entry name" value="PAS_fold_3"/>
</dbReference>
<dbReference type="SMART" id="SM00086">
    <property type="entry name" value="PAC"/>
    <property type="match status" value="2"/>
</dbReference>
<dbReference type="PANTHER" id="PTHR43304">
    <property type="entry name" value="PHYTOCHROME-LIKE PROTEIN CPH1"/>
    <property type="match status" value="1"/>
</dbReference>
<evidence type="ECO:0000259" key="7">
    <source>
        <dbReference type="PROSITE" id="PS50109"/>
    </source>
</evidence>
<comment type="caution">
    <text evidence="10">The sequence shown here is derived from an EMBL/GenBank/DDBJ whole genome shotgun (WGS) entry which is preliminary data.</text>
</comment>
<dbReference type="Gene3D" id="3.30.450.20">
    <property type="entry name" value="PAS domain"/>
    <property type="match status" value="4"/>
</dbReference>
<dbReference type="CDD" id="cd00130">
    <property type="entry name" value="PAS"/>
    <property type="match status" value="2"/>
</dbReference>
<feature type="domain" description="PAC" evidence="9">
    <location>
        <begin position="449"/>
        <end position="500"/>
    </location>
</feature>
<dbReference type="SMART" id="SM00091">
    <property type="entry name" value="PAS"/>
    <property type="match status" value="3"/>
</dbReference>
<dbReference type="InterPro" id="IPR036890">
    <property type="entry name" value="HATPase_C_sf"/>
</dbReference>
<reference evidence="10 11" key="1">
    <citation type="submission" date="2023-02" db="EMBL/GenBank/DDBJ databases">
        <title>Dictyobacter halimunensis sp. nov., a new member of the class Ktedonobacteria from forest soil in a geothermal area.</title>
        <authorList>
            <person name="Rachmania M.K."/>
            <person name="Ningsih F."/>
            <person name="Sakai Y."/>
            <person name="Yabe S."/>
            <person name="Yokota A."/>
            <person name="Sjamsuridzal W."/>
        </authorList>
    </citation>
    <scope>NUCLEOTIDE SEQUENCE [LARGE SCALE GENOMIC DNA]</scope>
    <source>
        <strain evidence="10 11">S3.2.2.5</strain>
    </source>
</reference>
<dbReference type="EMBL" id="BSRI01000002">
    <property type="protein sequence ID" value="GLV60324.1"/>
    <property type="molecule type" value="Genomic_DNA"/>
</dbReference>
<dbReference type="InterPro" id="IPR004358">
    <property type="entry name" value="Sig_transdc_His_kin-like_C"/>
</dbReference>
<dbReference type="SUPFAM" id="SSF55785">
    <property type="entry name" value="PYP-like sensor domain (PAS domain)"/>
    <property type="match status" value="3"/>
</dbReference>
<dbReference type="SMART" id="SM00388">
    <property type="entry name" value="HisKA"/>
    <property type="match status" value="1"/>
</dbReference>
<evidence type="ECO:0000259" key="9">
    <source>
        <dbReference type="PROSITE" id="PS50113"/>
    </source>
</evidence>
<feature type="domain" description="Histidine kinase" evidence="7">
    <location>
        <begin position="504"/>
        <end position="737"/>
    </location>
</feature>
<dbReference type="SUPFAM" id="SSF47384">
    <property type="entry name" value="Homodimeric domain of signal transducing histidine kinase"/>
    <property type="match status" value="1"/>
</dbReference>
<feature type="domain" description="PAS" evidence="8">
    <location>
        <begin position="374"/>
        <end position="446"/>
    </location>
</feature>
<dbReference type="Gene3D" id="3.30.565.10">
    <property type="entry name" value="Histidine kinase-like ATPase, C-terminal domain"/>
    <property type="match status" value="1"/>
</dbReference>
<dbReference type="InterPro" id="IPR035965">
    <property type="entry name" value="PAS-like_dom_sf"/>
</dbReference>
<keyword evidence="3" id="KW-0597">Phosphoprotein</keyword>
<organism evidence="10 11">
    <name type="scientific">Dictyobacter halimunensis</name>
    <dbReference type="NCBI Taxonomy" id="3026934"/>
    <lineage>
        <taxon>Bacteria</taxon>
        <taxon>Bacillati</taxon>
        <taxon>Chloroflexota</taxon>
        <taxon>Ktedonobacteria</taxon>
        <taxon>Ktedonobacterales</taxon>
        <taxon>Dictyobacteraceae</taxon>
        <taxon>Dictyobacter</taxon>
    </lineage>
</organism>
<dbReference type="InterPro" id="IPR003594">
    <property type="entry name" value="HATPase_dom"/>
</dbReference>
<dbReference type="CDD" id="cd00075">
    <property type="entry name" value="HATPase"/>
    <property type="match status" value="1"/>
</dbReference>
<evidence type="ECO:0000256" key="3">
    <source>
        <dbReference type="ARBA" id="ARBA00022553"/>
    </source>
</evidence>
<dbReference type="InterPro" id="IPR052162">
    <property type="entry name" value="Sensor_kinase/Photoreceptor"/>
</dbReference>
<dbReference type="NCBIfam" id="TIGR00229">
    <property type="entry name" value="sensory_box"/>
    <property type="match status" value="3"/>
</dbReference>
<evidence type="ECO:0000256" key="6">
    <source>
        <dbReference type="ARBA" id="ARBA00023012"/>
    </source>
</evidence>
<dbReference type="SMART" id="SM00387">
    <property type="entry name" value="HATPase_c"/>
    <property type="match status" value="1"/>
</dbReference>
<evidence type="ECO:0000256" key="4">
    <source>
        <dbReference type="ARBA" id="ARBA00022679"/>
    </source>
</evidence>
<accession>A0ABQ6G2U9</accession>
<evidence type="ECO:0000313" key="10">
    <source>
        <dbReference type="EMBL" id="GLV60324.1"/>
    </source>
</evidence>
<feature type="domain" description="PAS" evidence="8">
    <location>
        <begin position="257"/>
        <end position="302"/>
    </location>
</feature>
<keyword evidence="11" id="KW-1185">Reference proteome</keyword>
<keyword evidence="5" id="KW-0418">Kinase</keyword>
<dbReference type="PROSITE" id="PS50112">
    <property type="entry name" value="PAS"/>
    <property type="match status" value="3"/>
</dbReference>
<dbReference type="RefSeq" id="WP_338257363.1">
    <property type="nucleotide sequence ID" value="NZ_BSRI01000002.1"/>
</dbReference>
<evidence type="ECO:0000256" key="1">
    <source>
        <dbReference type="ARBA" id="ARBA00000085"/>
    </source>
</evidence>
<evidence type="ECO:0000313" key="11">
    <source>
        <dbReference type="Proteomes" id="UP001344906"/>
    </source>
</evidence>
<dbReference type="PANTHER" id="PTHR43304:SF1">
    <property type="entry name" value="PAC DOMAIN-CONTAINING PROTEIN"/>
    <property type="match status" value="1"/>
</dbReference>
<evidence type="ECO:0000256" key="2">
    <source>
        <dbReference type="ARBA" id="ARBA00012438"/>
    </source>
</evidence>
<dbReference type="Gene3D" id="1.10.287.130">
    <property type="match status" value="1"/>
</dbReference>
<dbReference type="InterPro" id="IPR000014">
    <property type="entry name" value="PAS"/>
</dbReference>
<gene>
    <name evidence="10" type="ORF">KDH_71440</name>
</gene>
<dbReference type="Pfam" id="PF00512">
    <property type="entry name" value="HisKA"/>
    <property type="match status" value="1"/>
</dbReference>
<proteinExistence type="predicted"/>
<protein>
    <recommendedName>
        <fullName evidence="2">histidine kinase</fullName>
        <ecNumber evidence="2">2.7.13.3</ecNumber>
    </recommendedName>
</protein>
<name>A0ABQ6G2U9_9CHLR</name>
<dbReference type="SUPFAM" id="SSF55874">
    <property type="entry name" value="ATPase domain of HSP90 chaperone/DNA topoisomerase II/histidine kinase"/>
    <property type="match status" value="1"/>
</dbReference>
<dbReference type="Pfam" id="PF02518">
    <property type="entry name" value="HATPase_c"/>
    <property type="match status" value="1"/>
</dbReference>